<comment type="caution">
    <text evidence="1">The sequence shown here is derived from an EMBL/GenBank/DDBJ whole genome shotgun (WGS) entry which is preliminary data.</text>
</comment>
<dbReference type="Proteomes" id="UP000265520">
    <property type="component" value="Unassembled WGS sequence"/>
</dbReference>
<accession>A0A392TMH9</accession>
<keyword evidence="2" id="KW-1185">Reference proteome</keyword>
<proteinExistence type="predicted"/>
<organism evidence="1 2">
    <name type="scientific">Trifolium medium</name>
    <dbReference type="NCBI Taxonomy" id="97028"/>
    <lineage>
        <taxon>Eukaryota</taxon>
        <taxon>Viridiplantae</taxon>
        <taxon>Streptophyta</taxon>
        <taxon>Embryophyta</taxon>
        <taxon>Tracheophyta</taxon>
        <taxon>Spermatophyta</taxon>
        <taxon>Magnoliopsida</taxon>
        <taxon>eudicotyledons</taxon>
        <taxon>Gunneridae</taxon>
        <taxon>Pentapetalae</taxon>
        <taxon>rosids</taxon>
        <taxon>fabids</taxon>
        <taxon>Fabales</taxon>
        <taxon>Fabaceae</taxon>
        <taxon>Papilionoideae</taxon>
        <taxon>50 kb inversion clade</taxon>
        <taxon>NPAAA clade</taxon>
        <taxon>Hologalegina</taxon>
        <taxon>IRL clade</taxon>
        <taxon>Trifolieae</taxon>
        <taxon>Trifolium</taxon>
    </lineage>
</organism>
<name>A0A392TMH9_9FABA</name>
<protein>
    <submittedName>
        <fullName evidence="1">Uncharacterized protein</fullName>
    </submittedName>
</protein>
<dbReference type="EMBL" id="LXQA010593616">
    <property type="protein sequence ID" value="MCI61105.1"/>
    <property type="molecule type" value="Genomic_DNA"/>
</dbReference>
<feature type="non-terminal residue" evidence="1">
    <location>
        <position position="1"/>
    </location>
</feature>
<sequence>SWRSSERTYRPEEEYTRLNDIKVHVLDEILSAGLARLPPVLDRHVRLGPNSDE</sequence>
<evidence type="ECO:0000313" key="1">
    <source>
        <dbReference type="EMBL" id="MCI61105.1"/>
    </source>
</evidence>
<dbReference type="AlphaFoldDB" id="A0A392TMH9"/>
<evidence type="ECO:0000313" key="2">
    <source>
        <dbReference type="Proteomes" id="UP000265520"/>
    </source>
</evidence>
<reference evidence="1 2" key="1">
    <citation type="journal article" date="2018" name="Front. Plant Sci.">
        <title>Red Clover (Trifolium pratense) and Zigzag Clover (T. medium) - A Picture of Genomic Similarities and Differences.</title>
        <authorList>
            <person name="Dluhosova J."/>
            <person name="Istvanek J."/>
            <person name="Nedelnik J."/>
            <person name="Repkova J."/>
        </authorList>
    </citation>
    <scope>NUCLEOTIDE SEQUENCE [LARGE SCALE GENOMIC DNA]</scope>
    <source>
        <strain evidence="2">cv. 10/8</strain>
        <tissue evidence="1">Leaf</tissue>
    </source>
</reference>